<comment type="similarity">
    <text evidence="8">Belongs to the tilB family.</text>
</comment>
<keyword evidence="11" id="KW-1185">Reference proteome</keyword>
<evidence type="ECO:0000256" key="6">
    <source>
        <dbReference type="ARBA" id="ARBA00023069"/>
    </source>
</evidence>
<dbReference type="Pfam" id="PF14580">
    <property type="entry name" value="LRR_9"/>
    <property type="match status" value="1"/>
</dbReference>
<evidence type="ECO:0000256" key="1">
    <source>
        <dbReference type="ARBA" id="ARBA00004138"/>
    </source>
</evidence>
<comment type="caution">
    <text evidence="10">The sequence shown here is derived from an EMBL/GenBank/DDBJ whole genome shotgun (WGS) entry which is preliminary data.</text>
</comment>
<dbReference type="InterPro" id="IPR056496">
    <property type="entry name" value="CS_DNAAF11_C"/>
</dbReference>
<dbReference type="SUPFAM" id="SSF52058">
    <property type="entry name" value="L domain-like"/>
    <property type="match status" value="1"/>
</dbReference>
<name>A0A8K0P9D1_LADFU</name>
<dbReference type="AlphaFoldDB" id="A0A8K0P9D1"/>
<reference evidence="10" key="2">
    <citation type="submission" date="2017-10" db="EMBL/GenBank/DDBJ databases">
        <title>Ladona fulva Genome sequencing and assembly.</title>
        <authorList>
            <person name="Murali S."/>
            <person name="Richards S."/>
            <person name="Bandaranaike D."/>
            <person name="Bellair M."/>
            <person name="Blankenburg K."/>
            <person name="Chao H."/>
            <person name="Dinh H."/>
            <person name="Doddapaneni H."/>
            <person name="Dugan-Rocha S."/>
            <person name="Elkadiri S."/>
            <person name="Gnanaolivu R."/>
            <person name="Hernandez B."/>
            <person name="Skinner E."/>
            <person name="Javaid M."/>
            <person name="Lee S."/>
            <person name="Li M."/>
            <person name="Ming W."/>
            <person name="Munidasa M."/>
            <person name="Muniz J."/>
            <person name="Nguyen L."/>
            <person name="Hughes D."/>
            <person name="Osuji N."/>
            <person name="Pu L.-L."/>
            <person name="Puazo M."/>
            <person name="Qu C."/>
            <person name="Quiroz J."/>
            <person name="Raj R."/>
            <person name="Weissenberger G."/>
            <person name="Xin Y."/>
            <person name="Zou X."/>
            <person name="Han Y."/>
            <person name="Worley K."/>
            <person name="Muzny D."/>
            <person name="Gibbs R."/>
        </authorList>
    </citation>
    <scope>NUCLEOTIDE SEQUENCE</scope>
    <source>
        <strain evidence="10">Sampled in the wild</strain>
    </source>
</reference>
<feature type="domain" description="Dynein axonemal assembly factor 11-like CS" evidence="9">
    <location>
        <begin position="228"/>
        <end position="338"/>
    </location>
</feature>
<keyword evidence="5" id="KW-0677">Repeat</keyword>
<dbReference type="GO" id="GO:0005929">
    <property type="term" value="C:cilium"/>
    <property type="evidence" value="ECO:0007669"/>
    <property type="project" value="UniProtKB-SubCell"/>
</dbReference>
<organism evidence="10 11">
    <name type="scientific">Ladona fulva</name>
    <name type="common">Scarce chaser dragonfly</name>
    <name type="synonym">Libellula fulva</name>
    <dbReference type="NCBI Taxonomy" id="123851"/>
    <lineage>
        <taxon>Eukaryota</taxon>
        <taxon>Metazoa</taxon>
        <taxon>Ecdysozoa</taxon>
        <taxon>Arthropoda</taxon>
        <taxon>Hexapoda</taxon>
        <taxon>Insecta</taxon>
        <taxon>Pterygota</taxon>
        <taxon>Palaeoptera</taxon>
        <taxon>Odonata</taxon>
        <taxon>Epiprocta</taxon>
        <taxon>Anisoptera</taxon>
        <taxon>Libelluloidea</taxon>
        <taxon>Libellulidae</taxon>
        <taxon>Ladona</taxon>
    </lineage>
</organism>
<dbReference type="Gene3D" id="3.80.10.10">
    <property type="entry name" value="Ribonuclease Inhibitor"/>
    <property type="match status" value="1"/>
</dbReference>
<dbReference type="EMBL" id="KZ309257">
    <property type="protein sequence ID" value="KAG8237982.1"/>
    <property type="molecule type" value="Genomic_DNA"/>
</dbReference>
<dbReference type="Pfam" id="PF23602">
    <property type="entry name" value="CS_DNAAF11_C"/>
    <property type="match status" value="1"/>
</dbReference>
<dbReference type="PANTHER" id="PTHR18849">
    <property type="entry name" value="LEUCINE RICH REPEAT PROTEIN"/>
    <property type="match status" value="1"/>
</dbReference>
<dbReference type="OrthoDB" id="10250990at2759"/>
<proteinExistence type="inferred from homology"/>
<evidence type="ECO:0000256" key="8">
    <source>
        <dbReference type="ARBA" id="ARBA00049982"/>
    </source>
</evidence>
<dbReference type="Proteomes" id="UP000792457">
    <property type="component" value="Unassembled WGS sequence"/>
</dbReference>
<keyword evidence="7" id="KW-0966">Cell projection</keyword>
<sequence>MVLITEELIRKRAEHNDGEISTLEELSLHQEDIEKIDNLQNWCRELKILYLQSNIISCIENLGKLKKLVYLNLALNNIEKLENLEGCESLEKLDLTLNFIGDLRDVTSLKYNYKLKQLFLVGNPCTDYEGYRQFVSTVLPHLQTLDGISITRSERIIASQSFPYYKDHVIQDYNEYRKRRMQQKLEESLSNANVLPPDLDNEQEVKQYWSRSTKHTPETRVQLAKDAQMMRERKKSSEEKNVGKPRMLFNSEGRPWNINEAKVEFKLIEDFDNNCLILDIAVYRYMDSSYLEVDVQPEYVKVLIKGKIFQIVLNHEILTEQSTAKRSTTTGHLVITMPLLQPMKLMKPANKEVNKIGEVGTTACKPSRREMLEIGSSKSMDFSCIAKRNEDVKERLKKSKDDRNLKCEEKIPSALFVDNSDVPPLE</sequence>
<evidence type="ECO:0000256" key="4">
    <source>
        <dbReference type="ARBA" id="ARBA00022614"/>
    </source>
</evidence>
<dbReference type="GO" id="GO:0036158">
    <property type="term" value="P:outer dynein arm assembly"/>
    <property type="evidence" value="ECO:0007669"/>
    <property type="project" value="TreeGrafter"/>
</dbReference>
<keyword evidence="4" id="KW-0433">Leucine-rich repeat</keyword>
<evidence type="ECO:0000256" key="7">
    <source>
        <dbReference type="ARBA" id="ARBA00023273"/>
    </source>
</evidence>
<protein>
    <recommendedName>
        <fullName evidence="9">Dynein axonemal assembly factor 11-like CS domain-containing protein</fullName>
    </recommendedName>
</protein>
<evidence type="ECO:0000259" key="9">
    <source>
        <dbReference type="Pfam" id="PF23602"/>
    </source>
</evidence>
<evidence type="ECO:0000313" key="10">
    <source>
        <dbReference type="EMBL" id="KAG8237982.1"/>
    </source>
</evidence>
<reference evidence="10" key="1">
    <citation type="submission" date="2013-04" db="EMBL/GenBank/DDBJ databases">
        <authorList>
            <person name="Qu J."/>
            <person name="Murali S.C."/>
            <person name="Bandaranaike D."/>
            <person name="Bellair M."/>
            <person name="Blankenburg K."/>
            <person name="Chao H."/>
            <person name="Dinh H."/>
            <person name="Doddapaneni H."/>
            <person name="Downs B."/>
            <person name="Dugan-Rocha S."/>
            <person name="Elkadiri S."/>
            <person name="Gnanaolivu R.D."/>
            <person name="Hernandez B."/>
            <person name="Javaid M."/>
            <person name="Jayaseelan J.C."/>
            <person name="Lee S."/>
            <person name="Li M."/>
            <person name="Ming W."/>
            <person name="Munidasa M."/>
            <person name="Muniz J."/>
            <person name="Nguyen L."/>
            <person name="Ongeri F."/>
            <person name="Osuji N."/>
            <person name="Pu L.-L."/>
            <person name="Puazo M."/>
            <person name="Qu C."/>
            <person name="Quiroz J."/>
            <person name="Raj R."/>
            <person name="Weissenberger G."/>
            <person name="Xin Y."/>
            <person name="Zou X."/>
            <person name="Han Y."/>
            <person name="Richards S."/>
            <person name="Worley K."/>
            <person name="Muzny D."/>
            <person name="Gibbs R."/>
        </authorList>
    </citation>
    <scope>NUCLEOTIDE SEQUENCE</scope>
    <source>
        <strain evidence="10">Sampled in the wild</strain>
    </source>
</reference>
<accession>A0A8K0P9D1</accession>
<comment type="subcellular location">
    <subcellularLocation>
        <location evidence="1">Cell projection</location>
        <location evidence="1">Cilium</location>
    </subcellularLocation>
    <subcellularLocation>
        <location evidence="2">Cytoplasm</location>
    </subcellularLocation>
</comment>
<dbReference type="PANTHER" id="PTHR18849:SF0">
    <property type="entry name" value="CILIA- AND FLAGELLA-ASSOCIATED PROTEIN 410-RELATED"/>
    <property type="match status" value="1"/>
</dbReference>
<evidence type="ECO:0000256" key="2">
    <source>
        <dbReference type="ARBA" id="ARBA00004496"/>
    </source>
</evidence>
<keyword evidence="3" id="KW-0963">Cytoplasm</keyword>
<evidence type="ECO:0000313" key="11">
    <source>
        <dbReference type="Proteomes" id="UP000792457"/>
    </source>
</evidence>
<dbReference type="InterPro" id="IPR032675">
    <property type="entry name" value="LRR_dom_sf"/>
</dbReference>
<dbReference type="SMART" id="SM00365">
    <property type="entry name" value="LRR_SD22"/>
    <property type="match status" value="3"/>
</dbReference>
<dbReference type="FunFam" id="3.80.10.10:FF:000052">
    <property type="entry name" value="Leucine rich repeat containing 6"/>
    <property type="match status" value="1"/>
</dbReference>
<evidence type="ECO:0000256" key="3">
    <source>
        <dbReference type="ARBA" id="ARBA00022490"/>
    </source>
</evidence>
<dbReference type="GO" id="GO:0005737">
    <property type="term" value="C:cytoplasm"/>
    <property type="evidence" value="ECO:0007669"/>
    <property type="project" value="UniProtKB-SubCell"/>
</dbReference>
<gene>
    <name evidence="10" type="ORF">J437_LFUL018007</name>
</gene>
<evidence type="ECO:0000256" key="5">
    <source>
        <dbReference type="ARBA" id="ARBA00022737"/>
    </source>
</evidence>
<dbReference type="PROSITE" id="PS51450">
    <property type="entry name" value="LRR"/>
    <property type="match status" value="3"/>
</dbReference>
<dbReference type="InterPro" id="IPR001611">
    <property type="entry name" value="Leu-rich_rpt"/>
</dbReference>
<keyword evidence="6" id="KW-0969">Cilium</keyword>